<organism evidence="3 4">
    <name type="scientific">Aspergillus wentii DTO 134E9</name>
    <dbReference type="NCBI Taxonomy" id="1073089"/>
    <lineage>
        <taxon>Eukaryota</taxon>
        <taxon>Fungi</taxon>
        <taxon>Dikarya</taxon>
        <taxon>Ascomycota</taxon>
        <taxon>Pezizomycotina</taxon>
        <taxon>Eurotiomycetes</taxon>
        <taxon>Eurotiomycetidae</taxon>
        <taxon>Eurotiales</taxon>
        <taxon>Aspergillaceae</taxon>
        <taxon>Aspergillus</taxon>
        <taxon>Aspergillus subgen. Cremei</taxon>
    </lineage>
</organism>
<proteinExistence type="predicted"/>
<dbReference type="VEuPathDB" id="FungiDB:ASPWEDRAFT_49751"/>
<accession>A0A1L9RYB3</accession>
<feature type="region of interest" description="Disordered" evidence="1">
    <location>
        <begin position="117"/>
        <end position="137"/>
    </location>
</feature>
<dbReference type="STRING" id="1073089.A0A1L9RYB3"/>
<keyword evidence="4" id="KW-1185">Reference proteome</keyword>
<sequence length="202" mass="22798">MNPRLLSSIFSSLGSRSWALTRTLKSDNPMDIKGELRGMATFTPLRGNGNDNNDVVYREEGEMPSTVGMGMAGLRWTKKYIWRLGEKGNISVWFVKVGGEQDEADYLFHEFDFAGENKDKDTEDATNPVVTPPTPPLLSNSDRETTVLMARGNHLCIKDMYRTAYAFRIDPETGDVLSWSSRHMVKGPKKNQDIVNLYRLEG</sequence>
<evidence type="ECO:0000313" key="3">
    <source>
        <dbReference type="EMBL" id="OJJ39902.1"/>
    </source>
</evidence>
<evidence type="ECO:0000259" key="2">
    <source>
        <dbReference type="Pfam" id="PF19834"/>
    </source>
</evidence>
<protein>
    <recommendedName>
        <fullName evidence="2">DUF6314 domain-containing protein</fullName>
    </recommendedName>
</protein>
<dbReference type="InterPro" id="IPR045632">
    <property type="entry name" value="DUF6314"/>
</dbReference>
<dbReference type="Pfam" id="PF19834">
    <property type="entry name" value="DUF6314"/>
    <property type="match status" value="2"/>
</dbReference>
<dbReference type="Proteomes" id="UP000184383">
    <property type="component" value="Unassembled WGS sequence"/>
</dbReference>
<dbReference type="RefSeq" id="XP_040693578.1">
    <property type="nucleotide sequence ID" value="XM_040837327.1"/>
</dbReference>
<feature type="domain" description="DUF6314" evidence="2">
    <location>
        <begin position="147"/>
        <end position="199"/>
    </location>
</feature>
<feature type="domain" description="DUF6314" evidence="2">
    <location>
        <begin position="17"/>
        <end position="119"/>
    </location>
</feature>
<evidence type="ECO:0000313" key="4">
    <source>
        <dbReference type="Proteomes" id="UP000184383"/>
    </source>
</evidence>
<evidence type="ECO:0000256" key="1">
    <source>
        <dbReference type="SAM" id="MobiDB-lite"/>
    </source>
</evidence>
<dbReference type="EMBL" id="KV878210">
    <property type="protein sequence ID" value="OJJ39902.1"/>
    <property type="molecule type" value="Genomic_DNA"/>
</dbReference>
<dbReference type="GeneID" id="63753175"/>
<name>A0A1L9RYB3_ASPWE</name>
<gene>
    <name evidence="3" type="ORF">ASPWEDRAFT_49751</name>
</gene>
<reference evidence="4" key="1">
    <citation type="journal article" date="2017" name="Genome Biol.">
        <title>Comparative genomics reveals high biological diversity and specific adaptations in the industrially and medically important fungal genus Aspergillus.</title>
        <authorList>
            <person name="de Vries R.P."/>
            <person name="Riley R."/>
            <person name="Wiebenga A."/>
            <person name="Aguilar-Osorio G."/>
            <person name="Amillis S."/>
            <person name="Uchima C.A."/>
            <person name="Anderluh G."/>
            <person name="Asadollahi M."/>
            <person name="Askin M."/>
            <person name="Barry K."/>
            <person name="Battaglia E."/>
            <person name="Bayram O."/>
            <person name="Benocci T."/>
            <person name="Braus-Stromeyer S.A."/>
            <person name="Caldana C."/>
            <person name="Canovas D."/>
            <person name="Cerqueira G.C."/>
            <person name="Chen F."/>
            <person name="Chen W."/>
            <person name="Choi C."/>
            <person name="Clum A."/>
            <person name="Dos Santos R.A."/>
            <person name="Damasio A.R."/>
            <person name="Diallinas G."/>
            <person name="Emri T."/>
            <person name="Fekete E."/>
            <person name="Flipphi M."/>
            <person name="Freyberg S."/>
            <person name="Gallo A."/>
            <person name="Gournas C."/>
            <person name="Habgood R."/>
            <person name="Hainaut M."/>
            <person name="Harispe M.L."/>
            <person name="Henrissat B."/>
            <person name="Hilden K.S."/>
            <person name="Hope R."/>
            <person name="Hossain A."/>
            <person name="Karabika E."/>
            <person name="Karaffa L."/>
            <person name="Karanyi Z."/>
            <person name="Krasevec N."/>
            <person name="Kuo A."/>
            <person name="Kusch H."/>
            <person name="LaButti K."/>
            <person name="Lagendijk E.L."/>
            <person name="Lapidus A."/>
            <person name="Levasseur A."/>
            <person name="Lindquist E."/>
            <person name="Lipzen A."/>
            <person name="Logrieco A.F."/>
            <person name="MacCabe A."/>
            <person name="Maekelae M.R."/>
            <person name="Malavazi I."/>
            <person name="Melin P."/>
            <person name="Meyer V."/>
            <person name="Mielnichuk N."/>
            <person name="Miskei M."/>
            <person name="Molnar A.P."/>
            <person name="Mule G."/>
            <person name="Ngan C.Y."/>
            <person name="Orejas M."/>
            <person name="Orosz E."/>
            <person name="Ouedraogo J.P."/>
            <person name="Overkamp K.M."/>
            <person name="Park H.-S."/>
            <person name="Perrone G."/>
            <person name="Piumi F."/>
            <person name="Punt P.J."/>
            <person name="Ram A.F."/>
            <person name="Ramon A."/>
            <person name="Rauscher S."/>
            <person name="Record E."/>
            <person name="Riano-Pachon D.M."/>
            <person name="Robert V."/>
            <person name="Roehrig J."/>
            <person name="Ruller R."/>
            <person name="Salamov A."/>
            <person name="Salih N.S."/>
            <person name="Samson R.A."/>
            <person name="Sandor E."/>
            <person name="Sanguinetti M."/>
            <person name="Schuetze T."/>
            <person name="Sepcic K."/>
            <person name="Shelest E."/>
            <person name="Sherlock G."/>
            <person name="Sophianopoulou V."/>
            <person name="Squina F.M."/>
            <person name="Sun H."/>
            <person name="Susca A."/>
            <person name="Todd R.B."/>
            <person name="Tsang A."/>
            <person name="Unkles S.E."/>
            <person name="van de Wiele N."/>
            <person name="van Rossen-Uffink D."/>
            <person name="Oliveira J.V."/>
            <person name="Vesth T.C."/>
            <person name="Visser J."/>
            <person name="Yu J.-H."/>
            <person name="Zhou M."/>
            <person name="Andersen M.R."/>
            <person name="Archer D.B."/>
            <person name="Baker S.E."/>
            <person name="Benoit I."/>
            <person name="Brakhage A.A."/>
            <person name="Braus G.H."/>
            <person name="Fischer R."/>
            <person name="Frisvad J.C."/>
            <person name="Goldman G.H."/>
            <person name="Houbraken J."/>
            <person name="Oakley B."/>
            <person name="Pocsi I."/>
            <person name="Scazzocchio C."/>
            <person name="Seiboth B."/>
            <person name="vanKuyk P.A."/>
            <person name="Wortman J."/>
            <person name="Dyer P.S."/>
            <person name="Grigoriev I.V."/>
        </authorList>
    </citation>
    <scope>NUCLEOTIDE SEQUENCE [LARGE SCALE GENOMIC DNA]</scope>
    <source>
        <strain evidence="4">DTO 134E9</strain>
    </source>
</reference>
<dbReference type="AlphaFoldDB" id="A0A1L9RYB3"/>
<dbReference type="OrthoDB" id="66881at2759"/>